<dbReference type="RefSeq" id="WP_058797369.1">
    <property type="nucleotide sequence ID" value="NZ_CP013611.1"/>
</dbReference>
<reference evidence="1 2" key="1">
    <citation type="submission" date="2015-12" db="EMBL/GenBank/DDBJ databases">
        <title>Complete genome sequence of Pseudoalteromonas rubra SCSIO 6842, harboring a conjugative plasmid.</title>
        <authorList>
            <person name="Li B."/>
            <person name="Wang X."/>
        </authorList>
    </citation>
    <scope>NUCLEOTIDE SEQUENCE [LARGE SCALE GENOMIC DNA]</scope>
    <source>
        <strain evidence="1 2">SCSIO 6842</strain>
    </source>
</reference>
<dbReference type="EMBL" id="CP013611">
    <property type="protein sequence ID" value="ALU44360.1"/>
    <property type="molecule type" value="Genomic_DNA"/>
</dbReference>
<sequence length="189" mass="21410">MLVRSITFLIGMAAFQSVACQEKLNQLEYIRFHYVSEQALPYQQLGIETVRARLFGKEVLMAKADLQESEEISVAEEVYKSNIYAHPKYELSYSVSPAPFSSKGKGSFNVLLTSISEIYKQPLCGDELSDKLMEITALVDSPEPPNILNVYIDKHNKHILAVNKQSWRSIYPSVDQERLIIGMGIPLEH</sequence>
<dbReference type="KEGG" id="prr:AT705_16185"/>
<evidence type="ECO:0000313" key="1">
    <source>
        <dbReference type="EMBL" id="ALU44360.1"/>
    </source>
</evidence>
<protein>
    <submittedName>
        <fullName evidence="1">Uncharacterized protein</fullName>
    </submittedName>
</protein>
<dbReference type="AlphaFoldDB" id="A0A0U3HTR9"/>
<organism evidence="1 2">
    <name type="scientific">Pseudoalteromonas rubra</name>
    <dbReference type="NCBI Taxonomy" id="43658"/>
    <lineage>
        <taxon>Bacteria</taxon>
        <taxon>Pseudomonadati</taxon>
        <taxon>Pseudomonadota</taxon>
        <taxon>Gammaproteobacteria</taxon>
        <taxon>Alteromonadales</taxon>
        <taxon>Pseudoalteromonadaceae</taxon>
        <taxon>Pseudoalteromonas</taxon>
    </lineage>
</organism>
<dbReference type="Proteomes" id="UP000069015">
    <property type="component" value="Chromosome 1"/>
</dbReference>
<proteinExistence type="predicted"/>
<gene>
    <name evidence="1" type="ORF">AT705_16185</name>
</gene>
<evidence type="ECO:0000313" key="2">
    <source>
        <dbReference type="Proteomes" id="UP000069015"/>
    </source>
</evidence>
<name>A0A0U3HTR9_9GAMM</name>
<accession>A0A0U3HTR9</accession>